<reference evidence="1 2" key="1">
    <citation type="submission" date="2019-04" db="EMBL/GenBank/DDBJ databases">
        <title>Streptomyces oryziradicis sp. nov., a novel actinomycete isolated from rhizosphere soil of rice (Oryza sativa L.).</title>
        <authorList>
            <person name="Li C."/>
        </authorList>
    </citation>
    <scope>NUCLEOTIDE SEQUENCE [LARGE SCALE GENOMIC DNA]</scope>
    <source>
        <strain evidence="1 2">NEAU-C40</strain>
    </source>
</reference>
<keyword evidence="2" id="KW-1185">Reference proteome</keyword>
<dbReference type="Proteomes" id="UP000305778">
    <property type="component" value="Unassembled WGS sequence"/>
</dbReference>
<evidence type="ECO:0000313" key="2">
    <source>
        <dbReference type="Proteomes" id="UP000305778"/>
    </source>
</evidence>
<name>A0A4V5N0G6_9ACTN</name>
<dbReference type="AlphaFoldDB" id="A0A4V5N0G6"/>
<dbReference type="RefSeq" id="WP_136723662.1">
    <property type="nucleotide sequence ID" value="NZ_SUMC01000009.1"/>
</dbReference>
<gene>
    <name evidence="1" type="ORF">FCI23_12955</name>
</gene>
<dbReference type="EMBL" id="SUMC01000009">
    <property type="protein sequence ID" value="TKA11249.1"/>
    <property type="molecule type" value="Genomic_DNA"/>
</dbReference>
<comment type="caution">
    <text evidence="1">The sequence shown here is derived from an EMBL/GenBank/DDBJ whole genome shotgun (WGS) entry which is preliminary data.</text>
</comment>
<proteinExistence type="predicted"/>
<protein>
    <submittedName>
        <fullName evidence="1">Uncharacterized protein</fullName>
    </submittedName>
</protein>
<evidence type="ECO:0000313" key="1">
    <source>
        <dbReference type="EMBL" id="TKA11249.1"/>
    </source>
</evidence>
<sequence>MRLASGGALRAVAGDDTGGTYFVCTGGAVLYAGSEGEAGLIADSLDEALEALIGLPGWRGYTGLDPHTDDGALAAAVARTENDIRGSYGPNLDTDRSTLLAGLGLRRLPQSALIRRLHQALLRTEPDFQDGGQAQLLWAVERA</sequence>
<organism evidence="1 2">
    <name type="scientific">Actinacidiphila oryziradicis</name>
    <dbReference type="NCBI Taxonomy" id="2571141"/>
    <lineage>
        <taxon>Bacteria</taxon>
        <taxon>Bacillati</taxon>
        <taxon>Actinomycetota</taxon>
        <taxon>Actinomycetes</taxon>
        <taxon>Kitasatosporales</taxon>
        <taxon>Streptomycetaceae</taxon>
        <taxon>Actinacidiphila</taxon>
    </lineage>
</organism>
<dbReference type="OrthoDB" id="4541168at2"/>
<accession>A0A4V5N0G6</accession>